<accession>A0A1R3I5B6</accession>
<name>A0A1R3I5B6_COCAP</name>
<gene>
    <name evidence="2" type="ORF">CCACVL1_14837</name>
</gene>
<dbReference type="EMBL" id="AWWV01010692">
    <property type="protein sequence ID" value="OMO77770.1"/>
    <property type="molecule type" value="Genomic_DNA"/>
</dbReference>
<feature type="domain" description="Tetrapyrrole biosynthesis glutamyl-tRNA reductase dimerisation" evidence="1">
    <location>
        <begin position="85"/>
        <end position="152"/>
    </location>
</feature>
<proteinExistence type="predicted"/>
<dbReference type="InterPro" id="IPR015896">
    <property type="entry name" value="4pyrrol_synth_GluRdtase_dimer"/>
</dbReference>
<dbReference type="AlphaFoldDB" id="A0A1R3I5B6"/>
<dbReference type="Pfam" id="PF00745">
    <property type="entry name" value="GlutR_dimer"/>
    <property type="match status" value="1"/>
</dbReference>
<reference evidence="2 3" key="1">
    <citation type="submission" date="2013-09" db="EMBL/GenBank/DDBJ databases">
        <title>Corchorus capsularis genome sequencing.</title>
        <authorList>
            <person name="Alam M."/>
            <person name="Haque M.S."/>
            <person name="Islam M.S."/>
            <person name="Emdad E.M."/>
            <person name="Islam M.M."/>
            <person name="Ahmed B."/>
            <person name="Halim A."/>
            <person name="Hossen Q.M.M."/>
            <person name="Hossain M.Z."/>
            <person name="Ahmed R."/>
            <person name="Khan M.M."/>
            <person name="Islam R."/>
            <person name="Rashid M.M."/>
            <person name="Khan S.A."/>
            <person name="Rahman M.S."/>
            <person name="Alam M."/>
        </authorList>
    </citation>
    <scope>NUCLEOTIDE SEQUENCE [LARGE SCALE GENOMIC DNA]</scope>
    <source>
        <strain evidence="3">cv. CVL-1</strain>
        <tissue evidence="2">Whole seedling</tissue>
    </source>
</reference>
<sequence>MLISPQPNPCSVRLQPKNNHFPLPSLVSIGTGKHVSHIAVISTVNINPVLQESPSRNGKLFPDQAYEVKSGYLSTKHKDDEALGKEVEGIICRLRVVVERIREMEIEKLMGRFKGTNTMSDEDRLLVENTSKEIVDKFLVRPIQYLQSVNGDFEQKLKDLNLLIRMLEKSCLECQR</sequence>
<dbReference type="Gramene" id="OMO77770">
    <property type="protein sequence ID" value="OMO77770"/>
    <property type="gene ID" value="CCACVL1_14837"/>
</dbReference>
<evidence type="ECO:0000313" key="3">
    <source>
        <dbReference type="Proteomes" id="UP000188268"/>
    </source>
</evidence>
<evidence type="ECO:0000259" key="1">
    <source>
        <dbReference type="Pfam" id="PF00745"/>
    </source>
</evidence>
<dbReference type="GO" id="GO:0033014">
    <property type="term" value="P:tetrapyrrole biosynthetic process"/>
    <property type="evidence" value="ECO:0007669"/>
    <property type="project" value="InterPro"/>
</dbReference>
<dbReference type="Proteomes" id="UP000188268">
    <property type="component" value="Unassembled WGS sequence"/>
</dbReference>
<dbReference type="OrthoDB" id="1532477at2759"/>
<comment type="caution">
    <text evidence="2">The sequence shown here is derived from an EMBL/GenBank/DDBJ whole genome shotgun (WGS) entry which is preliminary data.</text>
</comment>
<dbReference type="OMA" id="MLENSCC"/>
<dbReference type="GO" id="GO:0008883">
    <property type="term" value="F:glutamyl-tRNA reductase activity"/>
    <property type="evidence" value="ECO:0007669"/>
    <property type="project" value="InterPro"/>
</dbReference>
<dbReference type="InterPro" id="IPR036453">
    <property type="entry name" value="GluRdtase_dimer_dom_sf"/>
</dbReference>
<dbReference type="SUPFAM" id="SSF69075">
    <property type="entry name" value="Glutamyl tRNA-reductase dimerization domain"/>
    <property type="match status" value="1"/>
</dbReference>
<dbReference type="GO" id="GO:0050661">
    <property type="term" value="F:NADP binding"/>
    <property type="evidence" value="ECO:0007669"/>
    <property type="project" value="InterPro"/>
</dbReference>
<protein>
    <recommendedName>
        <fullName evidence="1">Tetrapyrrole biosynthesis glutamyl-tRNA reductase dimerisation domain-containing protein</fullName>
    </recommendedName>
</protein>
<keyword evidence="3" id="KW-1185">Reference proteome</keyword>
<evidence type="ECO:0000313" key="2">
    <source>
        <dbReference type="EMBL" id="OMO77770.1"/>
    </source>
</evidence>
<organism evidence="2 3">
    <name type="scientific">Corchorus capsularis</name>
    <name type="common">Jute</name>
    <dbReference type="NCBI Taxonomy" id="210143"/>
    <lineage>
        <taxon>Eukaryota</taxon>
        <taxon>Viridiplantae</taxon>
        <taxon>Streptophyta</taxon>
        <taxon>Embryophyta</taxon>
        <taxon>Tracheophyta</taxon>
        <taxon>Spermatophyta</taxon>
        <taxon>Magnoliopsida</taxon>
        <taxon>eudicotyledons</taxon>
        <taxon>Gunneridae</taxon>
        <taxon>Pentapetalae</taxon>
        <taxon>rosids</taxon>
        <taxon>malvids</taxon>
        <taxon>Malvales</taxon>
        <taxon>Malvaceae</taxon>
        <taxon>Grewioideae</taxon>
        <taxon>Apeibeae</taxon>
        <taxon>Corchorus</taxon>
    </lineage>
</organism>